<dbReference type="EnsemblMetazoa" id="GAUT043043-RA">
    <property type="protein sequence ID" value="GAUT043043-PA"/>
    <property type="gene ID" value="GAUT043043"/>
</dbReference>
<sequence length="203" mass="21603">MEKDEEWYLIEKPSRILASRRLNFSTNVKTGSAVCAGLMLIWIAVGSTKGGDDCISVRVLLELFEYTILVLSLLLPSFRFTALAPSSGASIPLFACLADWPTTLGVIGIIGANGVVITIAVADWGGGRSGVSSKDSRVLECGKVAMAGSSIGSWLAFFVRVTVKSTTLKSKLTPIEVVGLKAPQHMCIVMERISSLLIGTPNL</sequence>
<reference evidence="2" key="2">
    <citation type="submission" date="2020-05" db="UniProtKB">
        <authorList>
            <consortium name="EnsemblMetazoa"/>
        </authorList>
    </citation>
    <scope>IDENTIFICATION</scope>
    <source>
        <strain evidence="2">TTRI</strain>
    </source>
</reference>
<keyword evidence="1" id="KW-0812">Transmembrane</keyword>
<keyword evidence="1" id="KW-1133">Transmembrane helix</keyword>
<organism evidence="2 3">
    <name type="scientific">Glossina austeni</name>
    <name type="common">Savannah tsetse fly</name>
    <dbReference type="NCBI Taxonomy" id="7395"/>
    <lineage>
        <taxon>Eukaryota</taxon>
        <taxon>Metazoa</taxon>
        <taxon>Ecdysozoa</taxon>
        <taxon>Arthropoda</taxon>
        <taxon>Hexapoda</taxon>
        <taxon>Insecta</taxon>
        <taxon>Pterygota</taxon>
        <taxon>Neoptera</taxon>
        <taxon>Endopterygota</taxon>
        <taxon>Diptera</taxon>
        <taxon>Brachycera</taxon>
        <taxon>Muscomorpha</taxon>
        <taxon>Hippoboscoidea</taxon>
        <taxon>Glossinidae</taxon>
        <taxon>Glossina</taxon>
    </lineage>
</organism>
<protein>
    <submittedName>
        <fullName evidence="2">Uncharacterized protein</fullName>
    </submittedName>
</protein>
<dbReference type="Proteomes" id="UP000078200">
    <property type="component" value="Unassembled WGS sequence"/>
</dbReference>
<dbReference type="EnsemblMetazoa" id="GAUT041266-RA">
    <property type="protein sequence ID" value="GAUT041266-PA"/>
    <property type="gene ID" value="GAUT041266"/>
</dbReference>
<dbReference type="VEuPathDB" id="VectorBase:GAUT041266"/>
<keyword evidence="3" id="KW-1185">Reference proteome</keyword>
<evidence type="ECO:0000313" key="2">
    <source>
        <dbReference type="EnsemblMetazoa" id="GAUT041266-PA"/>
    </source>
</evidence>
<name>A0A1A9VNZ9_GLOAU</name>
<feature type="transmembrane region" description="Helical" evidence="1">
    <location>
        <begin position="103"/>
        <end position="124"/>
    </location>
</feature>
<feature type="transmembrane region" description="Helical" evidence="1">
    <location>
        <begin position="63"/>
        <end position="82"/>
    </location>
</feature>
<dbReference type="VEuPathDB" id="VectorBase:GAUT043043"/>
<feature type="transmembrane region" description="Helical" evidence="1">
    <location>
        <begin position="21"/>
        <end position="43"/>
    </location>
</feature>
<proteinExistence type="predicted"/>
<reference evidence="3" key="1">
    <citation type="submission" date="2014-05" db="EMBL/GenBank/DDBJ databases">
        <authorList>
            <person name="Aksoy S."/>
            <person name="Warren W."/>
            <person name="Wilson R.K."/>
        </authorList>
    </citation>
    <scope>NUCLEOTIDE SEQUENCE [LARGE SCALE GENOMIC DNA]</scope>
    <source>
        <strain evidence="3">TTRI</strain>
    </source>
</reference>
<accession>A0A1A9VNZ9</accession>
<evidence type="ECO:0000256" key="1">
    <source>
        <dbReference type="SAM" id="Phobius"/>
    </source>
</evidence>
<keyword evidence="1" id="KW-0472">Membrane</keyword>
<evidence type="ECO:0000313" key="3">
    <source>
        <dbReference type="Proteomes" id="UP000078200"/>
    </source>
</evidence>
<dbReference type="AlphaFoldDB" id="A0A1A9VNZ9"/>
<feature type="transmembrane region" description="Helical" evidence="1">
    <location>
        <begin position="144"/>
        <end position="163"/>
    </location>
</feature>